<dbReference type="InterPro" id="IPR009835">
    <property type="entry name" value="SrtB"/>
</dbReference>
<feature type="region of interest" description="Disordered" evidence="3">
    <location>
        <begin position="42"/>
        <end position="62"/>
    </location>
</feature>
<organism evidence="4 5">
    <name type="scientific">Candidatus Mediterraneibacter faecavium</name>
    <dbReference type="NCBI Taxonomy" id="2838668"/>
    <lineage>
        <taxon>Bacteria</taxon>
        <taxon>Bacillati</taxon>
        <taxon>Bacillota</taxon>
        <taxon>Clostridia</taxon>
        <taxon>Lachnospirales</taxon>
        <taxon>Lachnospiraceae</taxon>
        <taxon>Mediterraneibacter</taxon>
    </lineage>
</organism>
<dbReference type="EC" id="3.4.22.71" evidence="4"/>
<dbReference type="SUPFAM" id="SSF63817">
    <property type="entry name" value="Sortase"/>
    <property type="match status" value="1"/>
</dbReference>
<evidence type="ECO:0000256" key="1">
    <source>
        <dbReference type="ARBA" id="ARBA00022801"/>
    </source>
</evidence>
<evidence type="ECO:0000313" key="5">
    <source>
        <dbReference type="Proteomes" id="UP000823902"/>
    </source>
</evidence>
<proteinExistence type="predicted"/>
<dbReference type="CDD" id="cd05826">
    <property type="entry name" value="Sortase_B"/>
    <property type="match status" value="1"/>
</dbReference>
<keyword evidence="1 4" id="KW-0378">Hydrolase</keyword>
<dbReference type="EMBL" id="DWVY01000042">
    <property type="protein sequence ID" value="HJC74852.1"/>
    <property type="molecule type" value="Genomic_DNA"/>
</dbReference>
<feature type="active site" description="Acyl-thioester intermediate" evidence="2">
    <location>
        <position position="235"/>
    </location>
</feature>
<comment type="caution">
    <text evidence="4">The sequence shown here is derived from an EMBL/GenBank/DDBJ whole genome shotgun (WGS) entry which is preliminary data.</text>
</comment>
<sequence length="255" mass="29515">MKKKYIVISIICVLAAGICTAIGIYQYMQQQRAGEEYQEIREEVKNDEPAEEPESGPEKDPVVIPIDFASLQARNPDVYAWITVPGTNIDYPILQSDGDNGYYLDHTMDGESSPEGSIFTEKYNSKDFEDPNTVIYGHNMKNGSMFQNLHNYQDREFFDNNRDVTIYTPDAIRHYKIFAAYFYDNRHILSSFDFSDPWVYKQYLDQIFSIRDMNSFIDTDTKIGVEDKIITMSTCYGTQHDVRYLVQAVLVSIEK</sequence>
<reference evidence="4" key="2">
    <citation type="submission" date="2021-04" db="EMBL/GenBank/DDBJ databases">
        <authorList>
            <person name="Gilroy R."/>
        </authorList>
    </citation>
    <scope>NUCLEOTIDE SEQUENCE</scope>
    <source>
        <strain evidence="4">CHK196-7946</strain>
    </source>
</reference>
<feature type="active site" description="Proton donor/acceptor" evidence="2">
    <location>
        <position position="138"/>
    </location>
</feature>
<evidence type="ECO:0000256" key="3">
    <source>
        <dbReference type="SAM" id="MobiDB-lite"/>
    </source>
</evidence>
<protein>
    <submittedName>
        <fullName evidence="4">Class B sortase</fullName>
        <ecNumber evidence="4">3.4.22.71</ecNumber>
    </submittedName>
</protein>
<evidence type="ECO:0000256" key="2">
    <source>
        <dbReference type="PIRSR" id="PIRSR605754-1"/>
    </source>
</evidence>
<dbReference type="NCBIfam" id="TIGR03064">
    <property type="entry name" value="sortase_srtB"/>
    <property type="match status" value="1"/>
</dbReference>
<name>A0A9D2QB98_9FIRM</name>
<reference evidence="4" key="1">
    <citation type="journal article" date="2021" name="PeerJ">
        <title>Extensive microbial diversity within the chicken gut microbiome revealed by metagenomics and culture.</title>
        <authorList>
            <person name="Gilroy R."/>
            <person name="Ravi A."/>
            <person name="Getino M."/>
            <person name="Pursley I."/>
            <person name="Horton D.L."/>
            <person name="Alikhan N.F."/>
            <person name="Baker D."/>
            <person name="Gharbi K."/>
            <person name="Hall N."/>
            <person name="Watson M."/>
            <person name="Adriaenssens E.M."/>
            <person name="Foster-Nyarko E."/>
            <person name="Jarju S."/>
            <person name="Secka A."/>
            <person name="Antonio M."/>
            <person name="Oren A."/>
            <person name="Chaudhuri R.R."/>
            <person name="La Ragione R."/>
            <person name="Hildebrand F."/>
            <person name="Pallen M.J."/>
        </authorList>
    </citation>
    <scope>NUCLEOTIDE SEQUENCE</scope>
    <source>
        <strain evidence="4">CHK196-7946</strain>
    </source>
</reference>
<accession>A0A9D2QB98</accession>
<gene>
    <name evidence="4" type="primary">srtB</name>
    <name evidence="4" type="ORF">H9697_07905</name>
</gene>
<dbReference type="Gene3D" id="2.40.260.10">
    <property type="entry name" value="Sortase"/>
    <property type="match status" value="1"/>
</dbReference>
<dbReference type="InterPro" id="IPR005754">
    <property type="entry name" value="Sortase"/>
</dbReference>
<dbReference type="InterPro" id="IPR023365">
    <property type="entry name" value="Sortase_dom-sf"/>
</dbReference>
<dbReference type="Proteomes" id="UP000823902">
    <property type="component" value="Unassembled WGS sequence"/>
</dbReference>
<evidence type="ECO:0000313" key="4">
    <source>
        <dbReference type="EMBL" id="HJC74852.1"/>
    </source>
</evidence>
<dbReference type="AlphaFoldDB" id="A0A9D2QB98"/>
<dbReference type="Pfam" id="PF04203">
    <property type="entry name" value="Sortase"/>
    <property type="match status" value="1"/>
</dbReference>
<dbReference type="GO" id="GO:0016787">
    <property type="term" value="F:hydrolase activity"/>
    <property type="evidence" value="ECO:0007669"/>
    <property type="project" value="UniProtKB-KW"/>
</dbReference>